<feature type="region of interest" description="Disordered" evidence="1">
    <location>
        <begin position="366"/>
        <end position="392"/>
    </location>
</feature>
<feature type="region of interest" description="Disordered" evidence="1">
    <location>
        <begin position="269"/>
        <end position="324"/>
    </location>
</feature>
<comment type="caution">
    <text evidence="2">The sequence shown here is derived from an EMBL/GenBank/DDBJ whole genome shotgun (WGS) entry which is preliminary data.</text>
</comment>
<keyword evidence="3" id="KW-1185">Reference proteome</keyword>
<dbReference type="EMBL" id="LSRX01000188">
    <property type="protein sequence ID" value="OLQ05305.1"/>
    <property type="molecule type" value="Genomic_DNA"/>
</dbReference>
<protein>
    <submittedName>
        <fullName evidence="2">Uncharacterized protein</fullName>
    </submittedName>
</protein>
<accession>A0A1Q9ECY5</accession>
<evidence type="ECO:0000313" key="3">
    <source>
        <dbReference type="Proteomes" id="UP000186817"/>
    </source>
</evidence>
<feature type="compositionally biased region" description="Basic and acidic residues" evidence="1">
    <location>
        <begin position="13"/>
        <end position="28"/>
    </location>
</feature>
<organism evidence="2 3">
    <name type="scientific">Symbiodinium microadriaticum</name>
    <name type="common">Dinoflagellate</name>
    <name type="synonym">Zooxanthella microadriatica</name>
    <dbReference type="NCBI Taxonomy" id="2951"/>
    <lineage>
        <taxon>Eukaryota</taxon>
        <taxon>Sar</taxon>
        <taxon>Alveolata</taxon>
        <taxon>Dinophyceae</taxon>
        <taxon>Suessiales</taxon>
        <taxon>Symbiodiniaceae</taxon>
        <taxon>Symbiodinium</taxon>
    </lineage>
</organism>
<gene>
    <name evidence="2" type="ORF">AK812_SmicGene11482</name>
</gene>
<proteinExistence type="predicted"/>
<evidence type="ECO:0000313" key="2">
    <source>
        <dbReference type="EMBL" id="OLQ05305.1"/>
    </source>
</evidence>
<sequence length="505" mass="55107">MGRNVRHPLAPEAPRDRKSPHKNGHEQPCELLQGRRQGPEAVTSPLAKESKWHEDKLAAPFTTPLRILLFTVLIDILLDPVEAAVSTEENIKELSEAQPITRTAGRVFVGPFLVSARRSIGHWSTRGGVVDEAANLDSWLRALVNCTVWKHLGGIFQNHPSSPATDDLTATAMPLHLSVFRVSQLQRLEDRLDFAGRAEFVFWPFPGSFFGFTVLGDAKAAEWLRDQREGSTVEVQVFNNPDLGAGGSLRGHTKSNPACLQGYTPRCREPLMAAPPDGTGRPSRDPRDAPAEAVFCTSGFRSKQSPDLGAGARQGKPSRTGLASDVSLHRAAGGSLRGHTKSNPACLQGYTPRCREPLMAVTGHLAKSRGATRRDRETKPRSTGRSIDARPQETDGILAPQAQDLLQHDQVVHAAISPNPFLTGVNVDALPVAPGGTIGAIATNRASALFKHALWRHGFREQKSLMHNKSNLQVGFVMPWHQSARLERALAVCSVTSSTQLFFWR</sequence>
<dbReference type="AlphaFoldDB" id="A0A1Q9ECY5"/>
<name>A0A1Q9ECY5_SYMMI</name>
<reference evidence="2 3" key="1">
    <citation type="submission" date="2016-02" db="EMBL/GenBank/DDBJ databases">
        <title>Genome analysis of coral dinoflagellate symbionts highlights evolutionary adaptations to a symbiotic lifestyle.</title>
        <authorList>
            <person name="Aranda M."/>
            <person name="Li Y."/>
            <person name="Liew Y.J."/>
            <person name="Baumgarten S."/>
            <person name="Simakov O."/>
            <person name="Wilson M."/>
            <person name="Piel J."/>
            <person name="Ashoor H."/>
            <person name="Bougouffa S."/>
            <person name="Bajic V.B."/>
            <person name="Ryu T."/>
            <person name="Ravasi T."/>
            <person name="Bayer T."/>
            <person name="Micklem G."/>
            <person name="Kim H."/>
            <person name="Bhak J."/>
            <person name="Lajeunesse T.C."/>
            <person name="Voolstra C.R."/>
        </authorList>
    </citation>
    <scope>NUCLEOTIDE SEQUENCE [LARGE SCALE GENOMIC DNA]</scope>
    <source>
        <strain evidence="2 3">CCMP2467</strain>
    </source>
</reference>
<dbReference type="OrthoDB" id="461102at2759"/>
<evidence type="ECO:0000256" key="1">
    <source>
        <dbReference type="SAM" id="MobiDB-lite"/>
    </source>
</evidence>
<feature type="region of interest" description="Disordered" evidence="1">
    <location>
        <begin position="1"/>
        <end position="49"/>
    </location>
</feature>
<dbReference type="Proteomes" id="UP000186817">
    <property type="component" value="Unassembled WGS sequence"/>
</dbReference>